<feature type="compositionally biased region" description="Basic and acidic residues" evidence="1">
    <location>
        <begin position="164"/>
        <end position="174"/>
    </location>
</feature>
<evidence type="ECO:0000313" key="2">
    <source>
        <dbReference type="EMBL" id="PRY65849.1"/>
    </source>
</evidence>
<organism evidence="2 3">
    <name type="scientific">Halomonas ventosae</name>
    <dbReference type="NCBI Taxonomy" id="229007"/>
    <lineage>
        <taxon>Bacteria</taxon>
        <taxon>Pseudomonadati</taxon>
        <taxon>Pseudomonadota</taxon>
        <taxon>Gammaproteobacteria</taxon>
        <taxon>Oceanospirillales</taxon>
        <taxon>Halomonadaceae</taxon>
        <taxon>Halomonas</taxon>
    </lineage>
</organism>
<evidence type="ECO:0008006" key="4">
    <source>
        <dbReference type="Google" id="ProtNLM"/>
    </source>
</evidence>
<evidence type="ECO:0000256" key="1">
    <source>
        <dbReference type="SAM" id="MobiDB-lite"/>
    </source>
</evidence>
<gene>
    <name evidence="2" type="ORF">BCL64_1272</name>
</gene>
<dbReference type="AlphaFoldDB" id="A0A2T0V6N7"/>
<dbReference type="Proteomes" id="UP000239896">
    <property type="component" value="Unassembled WGS sequence"/>
</dbReference>
<protein>
    <recommendedName>
        <fullName evidence="4">GIY-YIG domain-containing protein</fullName>
    </recommendedName>
</protein>
<evidence type="ECO:0000313" key="3">
    <source>
        <dbReference type="Proteomes" id="UP000239896"/>
    </source>
</evidence>
<dbReference type="EMBL" id="PVTM01000027">
    <property type="protein sequence ID" value="PRY65849.1"/>
    <property type="molecule type" value="Genomic_DNA"/>
</dbReference>
<name>A0A2T0V6N7_9GAMM</name>
<comment type="caution">
    <text evidence="2">The sequence shown here is derived from an EMBL/GenBank/DDBJ whole genome shotgun (WGS) entry which is preliminary data.</text>
</comment>
<keyword evidence="3" id="KW-1185">Reference proteome</keyword>
<reference evidence="2 3" key="1">
    <citation type="submission" date="2018-03" db="EMBL/GenBank/DDBJ databases">
        <title>Comparative analysis of microorganisms from saline springs in Andes Mountain Range, Colombia.</title>
        <authorList>
            <person name="Rubin E."/>
        </authorList>
    </citation>
    <scope>NUCLEOTIDE SEQUENCE [LARGE SCALE GENOMIC DNA]</scope>
    <source>
        <strain evidence="2 3">USBA 854</strain>
    </source>
</reference>
<accession>A0A2T0V6N7</accession>
<dbReference type="CDD" id="cd10436">
    <property type="entry name" value="GIY-YIG_EndoII_Hpy188I_like"/>
    <property type="match status" value="1"/>
</dbReference>
<dbReference type="Gene3D" id="3.40.1440.40">
    <property type="match status" value="1"/>
</dbReference>
<feature type="region of interest" description="Disordered" evidence="1">
    <location>
        <begin position="145"/>
        <end position="181"/>
    </location>
</feature>
<sequence length="265" mass="29049">MDAERKPIGGFEFWLVGVLQLRRTAAGRLEEYTHDLGASVRTNPHAGGPFCSFSLPHAPRASGVYAIEVAGDLKYVGECENLASRFSATGYGQIAPRNCHSDGQSTNCKLNARILAAAKEGKTTAIWFHSTTKFKEVEKGIIRDLSPPWNGREPRGSRVTMRSTRKDPDQHFPKPCEGSPPTTADFRKAISDLLQVASAEGKASISIEASELHRLVGGYPKPYNRMPMCCAAMRSAMEGNDRFIHQPPKGNGASLKIEYRFPRSA</sequence>
<proteinExistence type="predicted"/>
<dbReference type="InterPro" id="IPR053748">
    <property type="entry name" value="Host_DNA_Degrad_Endo"/>
</dbReference>
<dbReference type="InterPro" id="IPR044556">
    <property type="entry name" value="EndoII-like_GIY-YIG"/>
</dbReference>